<dbReference type="InterPro" id="IPR018818">
    <property type="entry name" value="Stb3"/>
</dbReference>
<dbReference type="PANTHER" id="PTHR28164">
    <property type="entry name" value="PROTEIN STB3"/>
    <property type="match status" value="1"/>
</dbReference>
<evidence type="ECO:0008006" key="3">
    <source>
        <dbReference type="Google" id="ProtNLM"/>
    </source>
</evidence>
<dbReference type="Proteomes" id="UP000224634">
    <property type="component" value="Unassembled WGS sequence"/>
</dbReference>
<dbReference type="GO" id="GO:0000432">
    <property type="term" value="P:positive regulation of transcription from RNA polymerase II promoter by glucose"/>
    <property type="evidence" value="ECO:0007669"/>
    <property type="project" value="TreeGrafter"/>
</dbReference>
<dbReference type="PANTHER" id="PTHR28164:SF1">
    <property type="entry name" value="PROTEIN STB3"/>
    <property type="match status" value="1"/>
</dbReference>
<comment type="caution">
    <text evidence="1">The sequence shown here is derived from an EMBL/GenBank/DDBJ whole genome shotgun (WGS) entry which is preliminary data.</text>
</comment>
<dbReference type="GO" id="GO:0005634">
    <property type="term" value="C:nucleus"/>
    <property type="evidence" value="ECO:0007669"/>
    <property type="project" value="TreeGrafter"/>
</dbReference>
<dbReference type="Pfam" id="PF10330">
    <property type="entry name" value="Stb3"/>
    <property type="match status" value="1"/>
</dbReference>
<name>A0A2B7XIP7_POLH7</name>
<protein>
    <recommendedName>
        <fullName evidence="3">Sin3 binding protein</fullName>
    </recommendedName>
</protein>
<gene>
    <name evidence="1" type="ORF">AJ80_07757</name>
</gene>
<accession>A0A2B7XIP7</accession>
<dbReference type="AlphaFoldDB" id="A0A2B7XIP7"/>
<evidence type="ECO:0000313" key="2">
    <source>
        <dbReference type="Proteomes" id="UP000224634"/>
    </source>
</evidence>
<dbReference type="OrthoDB" id="5391991at2759"/>
<dbReference type="EMBL" id="PDNA01000156">
    <property type="protein sequence ID" value="PGH08800.1"/>
    <property type="molecule type" value="Genomic_DNA"/>
</dbReference>
<proteinExistence type="predicted"/>
<keyword evidence="2" id="KW-1185">Reference proteome</keyword>
<reference evidence="1 2" key="1">
    <citation type="submission" date="2017-10" db="EMBL/GenBank/DDBJ databases">
        <title>Comparative genomics in systemic dimorphic fungi from Ajellomycetaceae.</title>
        <authorList>
            <person name="Munoz J.F."/>
            <person name="Mcewen J.G."/>
            <person name="Clay O.K."/>
            <person name="Cuomo C.A."/>
        </authorList>
    </citation>
    <scope>NUCLEOTIDE SEQUENCE [LARGE SCALE GENOMIC DNA]</scope>
    <source>
        <strain evidence="1 2">UAMH7299</strain>
    </source>
</reference>
<sequence>MANQSATSSIAMALAGKTQSVDIPKPRGTVFPAGRDNLTAVPAQPGMLPTPPNSVSPALHPHFKHHPTLPDSPPCAPLHVDSDVDLQDAANPANGHKHTPLVAEALSGLNSTDAITPGMLAKHHLPEILLSHGPLAIRHIISFLTTSVPGFSRVPPAKARRIVVAALEGRGNGGEGGGVAGDVEFEKVGWGRWDACRRGQTAQNINPAQQLSPPEPTQFNLRGAVPIPNDRAGHDYVAQYGSPIAGGSAVFSHSDFDYGEHEDVSMLEHEADKMSLDGDNRYCSSSEAQDDDLELDVNWDEADLTDEENWAQIGAAALRARSIPNGSGGGHHVPKSTLAVRSKGSNYGYGGDPPYSVFTKPVPHGLPVQNSDFLFPNGVGGFEERAAVEALLQLGSM</sequence>
<evidence type="ECO:0000313" key="1">
    <source>
        <dbReference type="EMBL" id="PGH08800.1"/>
    </source>
</evidence>
<dbReference type="STRING" id="1447883.A0A2B7XIP7"/>
<organism evidence="1 2">
    <name type="scientific">Polytolypa hystricis (strain UAMH7299)</name>
    <dbReference type="NCBI Taxonomy" id="1447883"/>
    <lineage>
        <taxon>Eukaryota</taxon>
        <taxon>Fungi</taxon>
        <taxon>Dikarya</taxon>
        <taxon>Ascomycota</taxon>
        <taxon>Pezizomycotina</taxon>
        <taxon>Eurotiomycetes</taxon>
        <taxon>Eurotiomycetidae</taxon>
        <taxon>Onygenales</taxon>
        <taxon>Onygenales incertae sedis</taxon>
        <taxon>Polytolypa</taxon>
    </lineage>
</organism>
<dbReference type="GO" id="GO:0043565">
    <property type="term" value="F:sequence-specific DNA binding"/>
    <property type="evidence" value="ECO:0007669"/>
    <property type="project" value="TreeGrafter"/>
</dbReference>